<comment type="caution">
    <text evidence="2">The sequence shown here is derived from an EMBL/GenBank/DDBJ whole genome shotgun (WGS) entry which is preliminary data.</text>
</comment>
<dbReference type="AlphaFoldDB" id="A0A5N6NSD9"/>
<proteinExistence type="predicted"/>
<dbReference type="EMBL" id="SZYD01000009">
    <property type="protein sequence ID" value="KAD5317160.1"/>
    <property type="molecule type" value="Genomic_DNA"/>
</dbReference>
<keyword evidence="3" id="KW-1185">Reference proteome</keyword>
<sequence length="97" mass="11060">MKQVLLDHLIGPEPYFRDSGKKFKYCRLSRPPLLERMAGTTAVDEITWDREEWLKLRFDSESRRENKIERRLLPSSSTAGGQACGGCSNVTASGRWA</sequence>
<organism evidence="2 3">
    <name type="scientific">Mikania micrantha</name>
    <name type="common">bitter vine</name>
    <dbReference type="NCBI Taxonomy" id="192012"/>
    <lineage>
        <taxon>Eukaryota</taxon>
        <taxon>Viridiplantae</taxon>
        <taxon>Streptophyta</taxon>
        <taxon>Embryophyta</taxon>
        <taxon>Tracheophyta</taxon>
        <taxon>Spermatophyta</taxon>
        <taxon>Magnoliopsida</taxon>
        <taxon>eudicotyledons</taxon>
        <taxon>Gunneridae</taxon>
        <taxon>Pentapetalae</taxon>
        <taxon>asterids</taxon>
        <taxon>campanulids</taxon>
        <taxon>Asterales</taxon>
        <taxon>Asteraceae</taxon>
        <taxon>Asteroideae</taxon>
        <taxon>Heliantheae alliance</taxon>
        <taxon>Eupatorieae</taxon>
        <taxon>Mikania</taxon>
    </lineage>
</organism>
<protein>
    <submittedName>
        <fullName evidence="2">Uncharacterized protein</fullName>
    </submittedName>
</protein>
<feature type="region of interest" description="Disordered" evidence="1">
    <location>
        <begin position="69"/>
        <end position="97"/>
    </location>
</feature>
<feature type="compositionally biased region" description="Polar residues" evidence="1">
    <location>
        <begin position="88"/>
        <end position="97"/>
    </location>
</feature>
<evidence type="ECO:0000313" key="2">
    <source>
        <dbReference type="EMBL" id="KAD5317160.1"/>
    </source>
</evidence>
<name>A0A5N6NSD9_9ASTR</name>
<dbReference type="Proteomes" id="UP000326396">
    <property type="component" value="Linkage Group LG17"/>
</dbReference>
<evidence type="ECO:0000313" key="3">
    <source>
        <dbReference type="Proteomes" id="UP000326396"/>
    </source>
</evidence>
<evidence type="ECO:0000256" key="1">
    <source>
        <dbReference type="SAM" id="MobiDB-lite"/>
    </source>
</evidence>
<reference evidence="2 3" key="1">
    <citation type="submission" date="2019-05" db="EMBL/GenBank/DDBJ databases">
        <title>Mikania micrantha, genome provides insights into the molecular mechanism of rapid growth.</title>
        <authorList>
            <person name="Liu B."/>
        </authorList>
    </citation>
    <scope>NUCLEOTIDE SEQUENCE [LARGE SCALE GENOMIC DNA]</scope>
    <source>
        <strain evidence="2">NLD-2019</strain>
        <tissue evidence="2">Leaf</tissue>
    </source>
</reference>
<gene>
    <name evidence="2" type="ORF">E3N88_17106</name>
</gene>
<accession>A0A5N6NSD9</accession>